<keyword evidence="4" id="KW-0472">Membrane</keyword>
<name>A0AAN7ECG5_QUERU</name>
<protein>
    <recommendedName>
        <fullName evidence="8">Protein CHUP1, chloroplastic</fullName>
    </recommendedName>
</protein>
<dbReference type="EMBL" id="JAXUIC010000010">
    <property type="protein sequence ID" value="KAK4567810.1"/>
    <property type="molecule type" value="Genomic_DNA"/>
</dbReference>
<keyword evidence="4" id="KW-1133">Transmembrane helix</keyword>
<evidence type="ECO:0000256" key="4">
    <source>
        <dbReference type="SAM" id="Phobius"/>
    </source>
</evidence>
<keyword evidence="1 2" id="KW-0175">Coiled coil</keyword>
<feature type="region of interest" description="Disordered" evidence="3">
    <location>
        <begin position="43"/>
        <end position="63"/>
    </location>
</feature>
<sequence>MLVKVSCLVVASVAAFSFSLINVGSSMKQNTVIELSEAHESDLKQQQIEEKEEEKLEYSMDEEEEENKMVINKMKQNLKARKRGSGDFKLLLPDKELSIVIEKGLLQSLEKELEQRKAIFERKLFEYYGLKERQSYIGQLQRQLEDKTIEINMRKMAVDSLQDERKKLHEEIKQGLVAEKQLEMAKKMLKGLQEKMDASANNVKGRLIVLQEQVSSFQSGEISFRDTIVEKELEDVEDVELEIAEMQRRKRELELEKRELAVKLIAAKERVAALSNMKEGKIMAGVKEEVITLRHANKELQEQVERLQSDKFDMVEELVYQRWIRTCLRLEIQNQENQLGKTSKCDSRKDSSKKSHEKTKPVMSDPGFGSIFSSSSTESDEMDSTTIDSSSSSQRSCAKRLGVIHNIKRWGRSKDDSSTVLSHPQVWSSRGNSLSSGLFRRFSLSIIPSNTPMRRTKGITPVSSLSEKIEVHDSNKSLERPTFQRARRVSFNDSVKSVESTYRSTPKSVEEMLDEKEISAARFGHSSNMNSGPICSNKLEGVKHEPSSATLTIVKDGHSSGTTEELNNNDSINLHVGRRTEIVPGDKLHSMMSEVLPLDNRDRSHALVNIVAALFFIFVLFRLSFC</sequence>
<keyword evidence="7" id="KW-1185">Reference proteome</keyword>
<feature type="region of interest" description="Disordered" evidence="3">
    <location>
        <begin position="338"/>
        <end position="395"/>
    </location>
</feature>
<reference evidence="6 7" key="1">
    <citation type="journal article" date="2023" name="G3 (Bethesda)">
        <title>A haplotype-resolved chromosome-scale genome for Quercus rubra L. provides insights into the genetics of adaptive traits for red oak species.</title>
        <authorList>
            <person name="Kapoor B."/>
            <person name="Jenkins J."/>
            <person name="Schmutz J."/>
            <person name="Zhebentyayeva T."/>
            <person name="Kuelheim C."/>
            <person name="Coggeshall M."/>
            <person name="Heim C."/>
            <person name="Lasky J.R."/>
            <person name="Leites L."/>
            <person name="Islam-Faridi N."/>
            <person name="Romero-Severson J."/>
            <person name="DeLeo V.L."/>
            <person name="Lucas S.M."/>
            <person name="Lazic D."/>
            <person name="Gailing O."/>
            <person name="Carlson J."/>
            <person name="Staton M."/>
        </authorList>
    </citation>
    <scope>NUCLEOTIDE SEQUENCE [LARGE SCALE GENOMIC DNA]</scope>
    <source>
        <strain evidence="6">Pseudo-F2</strain>
    </source>
</reference>
<keyword evidence="5" id="KW-0732">Signal</keyword>
<accession>A0AAN7ECG5</accession>
<dbReference type="Proteomes" id="UP001324115">
    <property type="component" value="Unassembled WGS sequence"/>
</dbReference>
<proteinExistence type="predicted"/>
<feature type="chain" id="PRO_5042948559" description="Protein CHUP1, chloroplastic" evidence="5">
    <location>
        <begin position="16"/>
        <end position="626"/>
    </location>
</feature>
<feature type="compositionally biased region" description="Basic and acidic residues" evidence="3">
    <location>
        <begin position="343"/>
        <end position="360"/>
    </location>
</feature>
<dbReference type="InterPro" id="IPR040265">
    <property type="entry name" value="CHUP1/IPGA1-like"/>
</dbReference>
<comment type="caution">
    <text evidence="6">The sequence shown here is derived from an EMBL/GenBank/DDBJ whole genome shotgun (WGS) entry which is preliminary data.</text>
</comment>
<feature type="coiled-coil region" evidence="2">
    <location>
        <begin position="229"/>
        <end position="317"/>
    </location>
</feature>
<dbReference type="PANTHER" id="PTHR31342:SF35">
    <property type="entry name" value="PROTEIN CHUP1, CHLOROPLASTIC-LIKE"/>
    <property type="match status" value="1"/>
</dbReference>
<dbReference type="AlphaFoldDB" id="A0AAN7ECG5"/>
<gene>
    <name evidence="6" type="ORF">RGQ29_003535</name>
</gene>
<dbReference type="GO" id="GO:0072699">
    <property type="term" value="P:protein localization to cortical microtubule cytoskeleton"/>
    <property type="evidence" value="ECO:0007669"/>
    <property type="project" value="TreeGrafter"/>
</dbReference>
<keyword evidence="4" id="KW-0812">Transmembrane</keyword>
<feature type="signal peptide" evidence="5">
    <location>
        <begin position="1"/>
        <end position="15"/>
    </location>
</feature>
<dbReference type="PANTHER" id="PTHR31342">
    <property type="entry name" value="PROTEIN CHUP1, CHLOROPLASTIC"/>
    <property type="match status" value="1"/>
</dbReference>
<evidence type="ECO:0000313" key="6">
    <source>
        <dbReference type="EMBL" id="KAK4567810.1"/>
    </source>
</evidence>
<evidence type="ECO:0000256" key="3">
    <source>
        <dbReference type="SAM" id="MobiDB-lite"/>
    </source>
</evidence>
<dbReference type="GO" id="GO:0055028">
    <property type="term" value="C:cortical microtubule"/>
    <property type="evidence" value="ECO:0007669"/>
    <property type="project" value="TreeGrafter"/>
</dbReference>
<feature type="transmembrane region" description="Helical" evidence="4">
    <location>
        <begin position="606"/>
        <end position="625"/>
    </location>
</feature>
<feature type="compositionally biased region" description="Low complexity" evidence="3">
    <location>
        <begin position="364"/>
        <end position="377"/>
    </location>
</feature>
<evidence type="ECO:0008006" key="8">
    <source>
        <dbReference type="Google" id="ProtNLM"/>
    </source>
</evidence>
<feature type="compositionally biased region" description="Low complexity" evidence="3">
    <location>
        <begin position="384"/>
        <end position="393"/>
    </location>
</feature>
<organism evidence="6 7">
    <name type="scientific">Quercus rubra</name>
    <name type="common">Northern red oak</name>
    <name type="synonym">Quercus borealis</name>
    <dbReference type="NCBI Taxonomy" id="3512"/>
    <lineage>
        <taxon>Eukaryota</taxon>
        <taxon>Viridiplantae</taxon>
        <taxon>Streptophyta</taxon>
        <taxon>Embryophyta</taxon>
        <taxon>Tracheophyta</taxon>
        <taxon>Spermatophyta</taxon>
        <taxon>Magnoliopsida</taxon>
        <taxon>eudicotyledons</taxon>
        <taxon>Gunneridae</taxon>
        <taxon>Pentapetalae</taxon>
        <taxon>rosids</taxon>
        <taxon>fabids</taxon>
        <taxon>Fagales</taxon>
        <taxon>Fagaceae</taxon>
        <taxon>Quercus</taxon>
    </lineage>
</organism>
<evidence type="ECO:0000256" key="5">
    <source>
        <dbReference type="SAM" id="SignalP"/>
    </source>
</evidence>
<evidence type="ECO:0000256" key="2">
    <source>
        <dbReference type="SAM" id="Coils"/>
    </source>
</evidence>
<evidence type="ECO:0000313" key="7">
    <source>
        <dbReference type="Proteomes" id="UP001324115"/>
    </source>
</evidence>
<feature type="compositionally biased region" description="Basic and acidic residues" evidence="3">
    <location>
        <begin position="43"/>
        <end position="58"/>
    </location>
</feature>
<evidence type="ECO:0000256" key="1">
    <source>
        <dbReference type="ARBA" id="ARBA00023054"/>
    </source>
</evidence>